<dbReference type="Pfam" id="PF00139">
    <property type="entry name" value="Lectin_legB"/>
    <property type="match status" value="1"/>
</dbReference>
<dbReference type="OrthoDB" id="543442at2759"/>
<feature type="chain" id="PRO_5039022302" evidence="12">
    <location>
        <begin position="28"/>
        <end position="443"/>
    </location>
</feature>
<keyword evidence="5 12" id="KW-0732">Signal</keyword>
<evidence type="ECO:0000313" key="15">
    <source>
        <dbReference type="Proteomes" id="UP001055439"/>
    </source>
</evidence>
<dbReference type="InterPro" id="IPR001220">
    <property type="entry name" value="Legume_lectin_dom"/>
</dbReference>
<dbReference type="PANTHER" id="PTHR27007">
    <property type="match status" value="1"/>
</dbReference>
<protein>
    <submittedName>
        <fullName evidence="14">Receptor kinase</fullName>
    </submittedName>
</protein>
<dbReference type="PROSITE" id="PS50011">
    <property type="entry name" value="PROTEIN_KINASE_DOM"/>
    <property type="match status" value="1"/>
</dbReference>
<feature type="signal peptide" evidence="12">
    <location>
        <begin position="1"/>
        <end position="27"/>
    </location>
</feature>
<sequence>MKKLCNLSTVFLRTLVCLLFHLKLAASSGGNDSFTFNGFGRLNLTFDGVANVTSDGLLMLTNMSTQAKGHAFYPTPLRFRNLTNGTIFSFSTTFVFGFISAYTNHSGNGMAFFVSPTEDFSAALGSQFWASSTKATTLNVTMAPIPMAKPHKPLLSATIDLSSVLLSDPMMNGVAEPLDYSLLPSLPRAKSNGKSKVLDIVLPLASTGLAVIIAGIIVFMVRWRIKYAEVLEDWELEYGPHRFSYRDLFIATKGFKDKELLGIGGFGKGMREFIAEIVSIGRLRHRNLVQLLGYCRRKGELLLVYDYMPNGSLDKFLYGQDKPTLDWATRFRIIKGVASGLLYLHEDWEQVVIHRDIKASNVLLDHELKGRLGDFGLARLYDHGTDPHTTHIVGTMGYLAPELVRTGKATTITDVFAFGIFLLEVACGRRPVDSIASGEELTL</sequence>
<dbReference type="InterPro" id="IPR000719">
    <property type="entry name" value="Prot_kinase_dom"/>
</dbReference>
<dbReference type="SUPFAM" id="SSF56112">
    <property type="entry name" value="Protein kinase-like (PK-like)"/>
    <property type="match status" value="1"/>
</dbReference>
<evidence type="ECO:0000256" key="6">
    <source>
        <dbReference type="ARBA" id="ARBA00022734"/>
    </source>
</evidence>
<evidence type="ECO:0000256" key="5">
    <source>
        <dbReference type="ARBA" id="ARBA00022729"/>
    </source>
</evidence>
<feature type="domain" description="Protein kinase" evidence="13">
    <location>
        <begin position="198"/>
        <end position="443"/>
    </location>
</feature>
<evidence type="ECO:0000256" key="7">
    <source>
        <dbReference type="ARBA" id="ARBA00022741"/>
    </source>
</evidence>
<dbReference type="GO" id="GO:0005524">
    <property type="term" value="F:ATP binding"/>
    <property type="evidence" value="ECO:0007669"/>
    <property type="project" value="UniProtKB-KW"/>
</dbReference>
<feature type="transmembrane region" description="Helical" evidence="11">
    <location>
        <begin position="200"/>
        <end position="221"/>
    </location>
</feature>
<keyword evidence="9 11" id="KW-1133">Transmembrane helix</keyword>
<dbReference type="FunFam" id="1.10.510.10:FF:000517">
    <property type="entry name" value="Putative receptor kinase Lecrk"/>
    <property type="match status" value="1"/>
</dbReference>
<dbReference type="InterPro" id="IPR011009">
    <property type="entry name" value="Kinase-like_dom_sf"/>
</dbReference>
<dbReference type="SUPFAM" id="SSF49899">
    <property type="entry name" value="Concanavalin A-like lectins/glucanases"/>
    <property type="match status" value="1"/>
</dbReference>
<dbReference type="GO" id="GO:0016020">
    <property type="term" value="C:membrane"/>
    <property type="evidence" value="ECO:0007669"/>
    <property type="project" value="UniProtKB-SubCell"/>
</dbReference>
<dbReference type="EMBL" id="CP097510">
    <property type="protein sequence ID" value="URE28350.1"/>
    <property type="molecule type" value="Genomic_DNA"/>
</dbReference>
<dbReference type="GO" id="GO:0004672">
    <property type="term" value="F:protein kinase activity"/>
    <property type="evidence" value="ECO:0007669"/>
    <property type="project" value="InterPro"/>
</dbReference>
<keyword evidence="10 11" id="KW-0472">Membrane</keyword>
<dbReference type="InterPro" id="IPR013320">
    <property type="entry name" value="ConA-like_dom_sf"/>
</dbReference>
<evidence type="ECO:0000256" key="3">
    <source>
        <dbReference type="ARBA" id="ARBA00010217"/>
    </source>
</evidence>
<reference evidence="14" key="1">
    <citation type="submission" date="2022-05" db="EMBL/GenBank/DDBJ databases">
        <title>The Musa troglodytarum L. genome provides insights into the mechanism of non-climacteric behaviour and enrichment of carotenoids.</title>
        <authorList>
            <person name="Wang J."/>
        </authorList>
    </citation>
    <scope>NUCLEOTIDE SEQUENCE</scope>
    <source>
        <tissue evidence="14">Leaf</tissue>
    </source>
</reference>
<evidence type="ECO:0000256" key="12">
    <source>
        <dbReference type="SAM" id="SignalP"/>
    </source>
</evidence>
<evidence type="ECO:0000259" key="13">
    <source>
        <dbReference type="PROSITE" id="PS50011"/>
    </source>
</evidence>
<comment type="similarity">
    <text evidence="3">In the C-terminal section; belongs to the protein kinase superfamily. Ser/Thr protein kinase family.</text>
</comment>
<comment type="similarity">
    <text evidence="2">In the N-terminal section; belongs to the leguminous lectin family.</text>
</comment>
<keyword evidence="14" id="KW-0675">Receptor</keyword>
<dbReference type="Proteomes" id="UP001055439">
    <property type="component" value="Chromosome 8"/>
</dbReference>
<keyword evidence="6" id="KW-0430">Lectin</keyword>
<dbReference type="SMART" id="SM00220">
    <property type="entry name" value="S_TKc"/>
    <property type="match status" value="1"/>
</dbReference>
<keyword evidence="8" id="KW-0067">ATP-binding</keyword>
<evidence type="ECO:0000256" key="9">
    <source>
        <dbReference type="ARBA" id="ARBA00022989"/>
    </source>
</evidence>
<proteinExistence type="inferred from homology"/>
<evidence type="ECO:0000256" key="8">
    <source>
        <dbReference type="ARBA" id="ARBA00022840"/>
    </source>
</evidence>
<dbReference type="Pfam" id="PF00069">
    <property type="entry name" value="Pkinase"/>
    <property type="match status" value="1"/>
</dbReference>
<dbReference type="Gene3D" id="2.60.120.200">
    <property type="match status" value="1"/>
</dbReference>
<evidence type="ECO:0000313" key="14">
    <source>
        <dbReference type="EMBL" id="URE28350.1"/>
    </source>
</evidence>
<organism evidence="14 15">
    <name type="scientific">Musa troglodytarum</name>
    <name type="common">fe'i banana</name>
    <dbReference type="NCBI Taxonomy" id="320322"/>
    <lineage>
        <taxon>Eukaryota</taxon>
        <taxon>Viridiplantae</taxon>
        <taxon>Streptophyta</taxon>
        <taxon>Embryophyta</taxon>
        <taxon>Tracheophyta</taxon>
        <taxon>Spermatophyta</taxon>
        <taxon>Magnoliopsida</taxon>
        <taxon>Liliopsida</taxon>
        <taxon>Zingiberales</taxon>
        <taxon>Musaceae</taxon>
        <taxon>Musa</taxon>
    </lineage>
</organism>
<gene>
    <name evidence="14" type="ORF">MUK42_32593</name>
</gene>
<evidence type="ECO:0000256" key="10">
    <source>
        <dbReference type="ARBA" id="ARBA00023136"/>
    </source>
</evidence>
<accession>A0A9E7H7Q6</accession>
<evidence type="ECO:0000256" key="11">
    <source>
        <dbReference type="SAM" id="Phobius"/>
    </source>
</evidence>
<dbReference type="InterPro" id="IPR008271">
    <property type="entry name" value="Ser/Thr_kinase_AS"/>
</dbReference>
<dbReference type="Gene3D" id="1.10.510.10">
    <property type="entry name" value="Transferase(Phosphotransferase) domain 1"/>
    <property type="match status" value="1"/>
</dbReference>
<name>A0A9E7H7Q6_9LILI</name>
<dbReference type="GO" id="GO:0030246">
    <property type="term" value="F:carbohydrate binding"/>
    <property type="evidence" value="ECO:0007669"/>
    <property type="project" value="UniProtKB-KW"/>
</dbReference>
<evidence type="ECO:0000256" key="4">
    <source>
        <dbReference type="ARBA" id="ARBA00022692"/>
    </source>
</evidence>
<keyword evidence="15" id="KW-1185">Reference proteome</keyword>
<keyword evidence="4 11" id="KW-0812">Transmembrane</keyword>
<evidence type="ECO:0000256" key="2">
    <source>
        <dbReference type="ARBA" id="ARBA00008536"/>
    </source>
</evidence>
<keyword evidence="7" id="KW-0547">Nucleotide-binding</keyword>
<comment type="subcellular location">
    <subcellularLocation>
        <location evidence="1">Membrane</location>
        <topology evidence="1">Single-pass type I membrane protein</topology>
    </subcellularLocation>
</comment>
<evidence type="ECO:0000256" key="1">
    <source>
        <dbReference type="ARBA" id="ARBA00004479"/>
    </source>
</evidence>
<dbReference type="InterPro" id="IPR050528">
    <property type="entry name" value="L-type_Lectin-RKs"/>
</dbReference>
<dbReference type="AlphaFoldDB" id="A0A9E7H7Q6"/>
<keyword evidence="14" id="KW-0418">Kinase</keyword>
<keyword evidence="14" id="KW-0808">Transferase</keyword>
<dbReference type="PROSITE" id="PS00108">
    <property type="entry name" value="PROTEIN_KINASE_ST"/>
    <property type="match status" value="1"/>
</dbReference>